<reference evidence="1" key="1">
    <citation type="submission" date="2022-12" db="EMBL/GenBank/DDBJ databases">
        <title>Reference genome sequencing for broad-spectrum identification of bacterial and archaeal isolates by mass spectrometry.</title>
        <authorList>
            <person name="Sekiguchi Y."/>
            <person name="Tourlousse D.M."/>
        </authorList>
    </citation>
    <scope>NUCLEOTIDE SEQUENCE</scope>
    <source>
        <strain evidence="1">10succ1</strain>
    </source>
</reference>
<dbReference type="AlphaFoldDB" id="A0A9W6GM10"/>
<keyword evidence="2" id="KW-1185">Reference proteome</keyword>
<protein>
    <submittedName>
        <fullName evidence="1">Uncharacterized protein</fullName>
    </submittedName>
</protein>
<evidence type="ECO:0000313" key="1">
    <source>
        <dbReference type="EMBL" id="GLI56415.1"/>
    </source>
</evidence>
<dbReference type="Proteomes" id="UP001144471">
    <property type="component" value="Unassembled WGS sequence"/>
</dbReference>
<evidence type="ECO:0000313" key="2">
    <source>
        <dbReference type="Proteomes" id="UP001144471"/>
    </source>
</evidence>
<dbReference type="EMBL" id="BSDY01000008">
    <property type="protein sequence ID" value="GLI56415.1"/>
    <property type="molecule type" value="Genomic_DNA"/>
</dbReference>
<name>A0A9W6GM10_9FUSO</name>
<proteinExistence type="predicted"/>
<gene>
    <name evidence="1" type="ORF">PM10SUCC1_19290</name>
</gene>
<organism evidence="1 2">
    <name type="scientific">Propionigenium maris DSM 9537</name>
    <dbReference type="NCBI Taxonomy" id="1123000"/>
    <lineage>
        <taxon>Bacteria</taxon>
        <taxon>Fusobacteriati</taxon>
        <taxon>Fusobacteriota</taxon>
        <taxon>Fusobacteriia</taxon>
        <taxon>Fusobacteriales</taxon>
        <taxon>Fusobacteriaceae</taxon>
        <taxon>Propionigenium</taxon>
    </lineage>
</organism>
<comment type="caution">
    <text evidence="1">The sequence shown here is derived from an EMBL/GenBank/DDBJ whole genome shotgun (WGS) entry which is preliminary data.</text>
</comment>
<sequence>MNIFVSLDPIEILERIGKEEIEKYISMNWEIEDIEKIIGENHNVDNLWNSIEDRVDSMEKFVVEKLSVTNLLKEIEDGDIVDYLKNDSEYFISDDIDELMEQINASGCIDDVIDQFSLKYNR</sequence>
<dbReference type="RefSeq" id="WP_281835571.1">
    <property type="nucleotide sequence ID" value="NZ_BSDY01000008.1"/>
</dbReference>
<accession>A0A9W6GM10</accession>